<keyword evidence="8" id="KW-1185">Reference proteome</keyword>
<dbReference type="PANTHER" id="PTHR19384:SF17">
    <property type="entry name" value="NADPH--CYTOCHROME P450 REDUCTASE"/>
    <property type="match status" value="1"/>
</dbReference>
<dbReference type="Gene3D" id="3.40.50.80">
    <property type="entry name" value="Nucleotide-binding domain of ferredoxin-NADP reductase (FNR) module"/>
    <property type="match status" value="1"/>
</dbReference>
<dbReference type="PRINTS" id="PR00371">
    <property type="entry name" value="FPNCR"/>
</dbReference>
<evidence type="ECO:0000313" key="7">
    <source>
        <dbReference type="EMBL" id="WGV17570.1"/>
    </source>
</evidence>
<dbReference type="InterPro" id="IPR008254">
    <property type="entry name" value="Flavodoxin/NO_synth"/>
</dbReference>
<dbReference type="SUPFAM" id="SSF63380">
    <property type="entry name" value="Riboflavin synthase domain-like"/>
    <property type="match status" value="1"/>
</dbReference>
<keyword evidence="2" id="KW-0288">FMN</keyword>
<protein>
    <recommendedName>
        <fullName evidence="3">NADPH--hemoprotein reductase</fullName>
        <ecNumber evidence="3">1.6.2.4</ecNumber>
    </recommendedName>
</protein>
<organism evidence="7 8">
    <name type="scientific">Fuscovulum ytuae</name>
    <dbReference type="NCBI Taxonomy" id="3042299"/>
    <lineage>
        <taxon>Bacteria</taxon>
        <taxon>Pseudomonadati</taxon>
        <taxon>Pseudomonadota</taxon>
        <taxon>Alphaproteobacteria</taxon>
        <taxon>Rhodobacterales</taxon>
        <taxon>Paracoccaceae</taxon>
        <taxon>Fuscovulum</taxon>
    </lineage>
</organism>
<dbReference type="Proteomes" id="UP001230978">
    <property type="component" value="Chromosome"/>
</dbReference>
<evidence type="ECO:0000256" key="3">
    <source>
        <dbReference type="ARBA" id="ARBA00023797"/>
    </source>
</evidence>
<dbReference type="InterPro" id="IPR017927">
    <property type="entry name" value="FAD-bd_FR_type"/>
</dbReference>
<dbReference type="SUPFAM" id="SSF52218">
    <property type="entry name" value="Flavoproteins"/>
    <property type="match status" value="1"/>
</dbReference>
<evidence type="ECO:0000259" key="6">
    <source>
        <dbReference type="PROSITE" id="PS51384"/>
    </source>
</evidence>
<accession>A0ABY8Q9M4</accession>
<dbReference type="PROSITE" id="PS50902">
    <property type="entry name" value="FLAVODOXIN_LIKE"/>
    <property type="match status" value="1"/>
</dbReference>
<dbReference type="InterPro" id="IPR017938">
    <property type="entry name" value="Riboflavin_synthase-like_b-brl"/>
</dbReference>
<feature type="domain" description="FAD-binding FR-type" evidence="6">
    <location>
        <begin position="485"/>
        <end position="598"/>
    </location>
</feature>
<dbReference type="Pfam" id="PF00175">
    <property type="entry name" value="NAD_binding_1"/>
    <property type="match status" value="1"/>
</dbReference>
<dbReference type="EC" id="1.6.2.4" evidence="3"/>
<dbReference type="PROSITE" id="PS51384">
    <property type="entry name" value="FAD_FR"/>
    <property type="match status" value="1"/>
</dbReference>
<keyword evidence="4" id="KW-0472">Membrane</keyword>
<evidence type="ECO:0000259" key="5">
    <source>
        <dbReference type="PROSITE" id="PS50902"/>
    </source>
</evidence>
<feature type="transmembrane region" description="Helical" evidence="4">
    <location>
        <begin position="171"/>
        <end position="194"/>
    </location>
</feature>
<feature type="domain" description="Flavodoxin-like" evidence="5">
    <location>
        <begin position="333"/>
        <end position="469"/>
    </location>
</feature>
<evidence type="ECO:0000256" key="2">
    <source>
        <dbReference type="ARBA" id="ARBA00022643"/>
    </source>
</evidence>
<evidence type="ECO:0000256" key="4">
    <source>
        <dbReference type="SAM" id="Phobius"/>
    </source>
</evidence>
<keyword evidence="4" id="KW-0812">Transmembrane</keyword>
<keyword evidence="1" id="KW-0285">Flavoprotein</keyword>
<dbReference type="InterPro" id="IPR001709">
    <property type="entry name" value="Flavoprot_Pyr_Nucl_cyt_Rdtase"/>
</dbReference>
<dbReference type="Pfam" id="PF00258">
    <property type="entry name" value="Flavodoxin_1"/>
    <property type="match status" value="1"/>
</dbReference>
<evidence type="ECO:0000256" key="1">
    <source>
        <dbReference type="ARBA" id="ARBA00022630"/>
    </source>
</evidence>
<name>A0ABY8Q9M4_9RHOB</name>
<dbReference type="InterPro" id="IPR005625">
    <property type="entry name" value="PepSY-ass_TM"/>
</dbReference>
<dbReference type="PANTHER" id="PTHR19384">
    <property type="entry name" value="NITRIC OXIDE SYNTHASE-RELATED"/>
    <property type="match status" value="1"/>
</dbReference>
<keyword evidence="4" id="KW-1133">Transmembrane helix</keyword>
<dbReference type="Gene3D" id="2.40.30.10">
    <property type="entry name" value="Translation factors"/>
    <property type="match status" value="1"/>
</dbReference>
<dbReference type="EMBL" id="CP124535">
    <property type="protein sequence ID" value="WGV17570.1"/>
    <property type="molecule type" value="Genomic_DNA"/>
</dbReference>
<feature type="transmembrane region" description="Helical" evidence="4">
    <location>
        <begin position="287"/>
        <end position="314"/>
    </location>
</feature>
<dbReference type="SUPFAM" id="SSF52343">
    <property type="entry name" value="Ferredoxin reductase-like, C-terminal NADP-linked domain"/>
    <property type="match status" value="1"/>
</dbReference>
<evidence type="ECO:0000313" key="8">
    <source>
        <dbReference type="Proteomes" id="UP001230978"/>
    </source>
</evidence>
<dbReference type="InterPro" id="IPR039261">
    <property type="entry name" value="FNR_nucleotide-bd"/>
</dbReference>
<dbReference type="CDD" id="cd06201">
    <property type="entry name" value="SiR_like2"/>
    <property type="match status" value="1"/>
</dbReference>
<feature type="transmembrane region" description="Helical" evidence="4">
    <location>
        <begin position="122"/>
        <end position="144"/>
    </location>
</feature>
<dbReference type="Gene3D" id="3.40.50.360">
    <property type="match status" value="1"/>
</dbReference>
<dbReference type="InterPro" id="IPR029039">
    <property type="entry name" value="Flavoprotein-like_sf"/>
</dbReference>
<dbReference type="Pfam" id="PF03929">
    <property type="entry name" value="PepSY_TM"/>
    <property type="match status" value="1"/>
</dbReference>
<dbReference type="InterPro" id="IPR001433">
    <property type="entry name" value="OxRdtase_FAD/NAD-bd"/>
</dbReference>
<dbReference type="RefSeq" id="WP_281468985.1">
    <property type="nucleotide sequence ID" value="NZ_CP124535.1"/>
</dbReference>
<gene>
    <name evidence="7" type="ORF">QF092_07215</name>
</gene>
<proteinExistence type="predicted"/>
<reference evidence="7 8" key="1">
    <citation type="submission" date="2023-04" db="EMBL/GenBank/DDBJ databases">
        <title>YMD61, complete Genome.</title>
        <authorList>
            <person name="Zhang J."/>
        </authorList>
    </citation>
    <scope>NUCLEOTIDE SEQUENCE [LARGE SCALE GENOMIC DNA]</scope>
    <source>
        <strain evidence="7 8">YMD61</strain>
    </source>
</reference>
<sequence>MLRRLHRWPGLLAAVLLLALSISGVALSVFPAMEAMSAPPAVLEQSAGDLAARVLAAHPTVEQIRRAPSGRITAYWFDGDRAGAAVIDPATGLDAGTADPSAVKGWLTDFHRAFLMEDTGRWIAAAAALAMLVLGLTGAALVAARQGGWRRWFAPMRGPVAGRWHGEVARVAAVTLILTALTGLWMTGATFGLLPDDAANPVFPDAVSGSVGLSPDRMPALAAIPVRDLRDLTFPYAGDATDAFAITTAEGAGYVDQGTGALLAWQANGPWARIGEWVYLLHTGEGAAIWGLLLGLLTLAVPVLAVTGVVIWLARRRVGGVLKGMAPAAMAETVILVASEGGTTWGFAKALGQALIQKGGRVHLAPLAPFAPDRFAKARQIVIMAATWGEGEAPASARGVVERMAALPPHPVARLAVLGFGDRSFPSFCGFAEDLEAAAQKAGWQALLPLDRIDRASAQGFARWSRALGDALGMALDVHHQSAPPRSTALTLTRRQDHGEAVQAPTAILRFALPRRSLIDRLMGRGLGAFRAGDLLGILPKGSQTPRFYSLASGSADGFVEIVVRKHAGGLCSGQLLDLMPGQTVQAFVKANPGFRTEGGSAPLILVGAGTGIGPLAGFIRANDRRQPMHLWFGARHPASDFLYGDDLRAWLGEGRLAGMATAFSRTGQRQHVQDRLRADAGQLRDLMAQGARIMVCGGREMAQGVRETLTDILAPMGLTLAALKEGGRYAEDSY</sequence>